<gene>
    <name evidence="2" type="primary">gp23_2</name>
</gene>
<keyword evidence="2" id="KW-0540">Nuclease</keyword>
<sequence length="141" mass="15990">MRKLARSQVRPTAMRLLQQQGGVCPLCGNPVDLTEKGALVLDHDHETGQVRGALHRSCNSAEGKVANAAGRWGAKSMRYDDIIPFLERLVVYLKQPAQDMLYPTFKTAEELRLARNAKERVRRAERKARDTVRRSHVNKQD</sequence>
<feature type="region of interest" description="Disordered" evidence="1">
    <location>
        <begin position="119"/>
        <end position="141"/>
    </location>
</feature>
<name>A0A0P0UVV7_9CAUD</name>
<organism evidence="2 3">
    <name type="scientific">Pectobacterium phage PPWS1</name>
    <dbReference type="NCBI Taxonomy" id="1685500"/>
    <lineage>
        <taxon>Viruses</taxon>
        <taxon>Duplodnaviria</taxon>
        <taxon>Heunggongvirae</taxon>
        <taxon>Uroviricota</taxon>
        <taxon>Caudoviricetes</taxon>
        <taxon>Autographivirales</taxon>
        <taxon>Autoscriptoviridae</taxon>
        <taxon>Corkvirinae</taxon>
        <taxon>Kotilavirus</taxon>
        <taxon>Kotilavirus PPWS1</taxon>
    </lineage>
</organism>
<dbReference type="RefSeq" id="YP_009785656.1">
    <property type="nucleotide sequence ID" value="NC_047758.1"/>
</dbReference>
<dbReference type="GeneID" id="54975724"/>
<keyword evidence="2" id="KW-0378">Hydrolase</keyword>
<evidence type="ECO:0000256" key="1">
    <source>
        <dbReference type="SAM" id="MobiDB-lite"/>
    </source>
</evidence>
<dbReference type="Proteomes" id="UP000223044">
    <property type="component" value="Segment"/>
</dbReference>
<dbReference type="EMBL" id="LC063634">
    <property type="protein sequence ID" value="BAS69541.1"/>
    <property type="molecule type" value="Genomic_DNA"/>
</dbReference>
<accession>A0A0P0UVV7</accession>
<proteinExistence type="predicted"/>
<dbReference type="InterPro" id="IPR038563">
    <property type="entry name" value="Endonuclease_7_sf"/>
</dbReference>
<keyword evidence="2" id="KW-0255">Endonuclease</keyword>
<evidence type="ECO:0000313" key="2">
    <source>
        <dbReference type="EMBL" id="BAS69541.1"/>
    </source>
</evidence>
<dbReference type="Pfam" id="PF02945">
    <property type="entry name" value="Endonuclease_7"/>
    <property type="match status" value="1"/>
</dbReference>
<evidence type="ECO:0000313" key="3">
    <source>
        <dbReference type="Proteomes" id="UP000223044"/>
    </source>
</evidence>
<dbReference type="GO" id="GO:0004519">
    <property type="term" value="F:endonuclease activity"/>
    <property type="evidence" value="ECO:0007669"/>
    <property type="project" value="UniProtKB-KW"/>
</dbReference>
<dbReference type="KEGG" id="vg:54975724"/>
<reference evidence="2 3" key="1">
    <citation type="journal article" date="2016" name="Genome Announc.">
        <title>Genome Sequence of Pectobacterium carotovorum Phage PPWS1, Isolated from Japanese Horseradish [Eutrema japonicum (Miq.) Koidz] Showing Soft-Rot Symptoms.</title>
        <authorList>
            <person name="Hirata H."/>
            <person name="Kashihara M."/>
            <person name="Horiike T."/>
            <person name="Suzuki T."/>
            <person name="Dohra H."/>
            <person name="Netsu O."/>
            <person name="Tsuyumu S."/>
        </authorList>
    </citation>
    <scope>NUCLEOTIDE SEQUENCE [LARGE SCALE GENOMIC DNA]</scope>
</reference>
<dbReference type="Gene3D" id="3.40.1800.10">
    <property type="entry name" value="His-Me finger endonucleases"/>
    <property type="match status" value="1"/>
</dbReference>
<dbReference type="SUPFAM" id="SSF54060">
    <property type="entry name" value="His-Me finger endonucleases"/>
    <property type="match status" value="1"/>
</dbReference>
<protein>
    <submittedName>
        <fullName evidence="2">DNA endonuclease VII</fullName>
    </submittedName>
</protein>
<dbReference type="InterPro" id="IPR004211">
    <property type="entry name" value="Endonuclease_7"/>
</dbReference>
<dbReference type="InterPro" id="IPR044925">
    <property type="entry name" value="His-Me_finger_sf"/>
</dbReference>
<keyword evidence="3" id="KW-1185">Reference proteome</keyword>
<feature type="compositionally biased region" description="Basic and acidic residues" evidence="1">
    <location>
        <begin position="127"/>
        <end position="141"/>
    </location>
</feature>